<gene>
    <name evidence="7" type="ORF">FGF66_11245</name>
</gene>
<dbReference type="AlphaFoldDB" id="A0A5C4S2Z0"/>
<dbReference type="PROSITE" id="PS51123">
    <property type="entry name" value="OMPA_2"/>
    <property type="match status" value="1"/>
</dbReference>
<evidence type="ECO:0000313" key="8">
    <source>
        <dbReference type="Proteomes" id="UP000308271"/>
    </source>
</evidence>
<evidence type="ECO:0000256" key="2">
    <source>
        <dbReference type="ARBA" id="ARBA00023136"/>
    </source>
</evidence>
<feature type="signal peptide" evidence="5">
    <location>
        <begin position="1"/>
        <end position="26"/>
    </location>
</feature>
<dbReference type="InterPro" id="IPR039567">
    <property type="entry name" value="Gly-zipper"/>
</dbReference>
<dbReference type="EMBL" id="VDCH01000033">
    <property type="protein sequence ID" value="TNJ37121.1"/>
    <property type="molecule type" value="Genomic_DNA"/>
</dbReference>
<evidence type="ECO:0000256" key="4">
    <source>
        <dbReference type="PROSITE-ProRule" id="PRU00473"/>
    </source>
</evidence>
<accession>A0A5C4S2Z0</accession>
<dbReference type="SUPFAM" id="SSF103088">
    <property type="entry name" value="OmpA-like"/>
    <property type="match status" value="1"/>
</dbReference>
<dbReference type="CDD" id="cd07185">
    <property type="entry name" value="OmpA_C-like"/>
    <property type="match status" value="1"/>
</dbReference>
<evidence type="ECO:0000256" key="1">
    <source>
        <dbReference type="ARBA" id="ARBA00004442"/>
    </source>
</evidence>
<sequence length="232" mass="24702">MRTMNTFQKLSKPAAFVLLFSTAALTTGCESSSNAGRGAGYGAAAGGIIGGIIGSETGSWAKGALIGAAIGGAAGAVIGDYMDKQADEIRREVSNARVERIGEGIRVVFDTGLLFSTDSATLTSNSRYNIEKLARILSRYDDTNVVVEGHTDNIGSEAANQMLSERRAESVATLLRTYGVSDYRLSAIGYGETRPVATNESEAGRRLNRRVEVLIYANEELKHQAETGELRL</sequence>
<dbReference type="Gene3D" id="3.30.1330.60">
    <property type="entry name" value="OmpA-like domain"/>
    <property type="match status" value="1"/>
</dbReference>
<protein>
    <submittedName>
        <fullName evidence="7">OmpA family protein</fullName>
    </submittedName>
</protein>
<keyword evidence="2 4" id="KW-0472">Membrane</keyword>
<evidence type="ECO:0000313" key="7">
    <source>
        <dbReference type="EMBL" id="TNJ37121.1"/>
    </source>
</evidence>
<evidence type="ECO:0000259" key="6">
    <source>
        <dbReference type="PROSITE" id="PS51123"/>
    </source>
</evidence>
<dbReference type="PRINTS" id="PR01023">
    <property type="entry name" value="NAFLGMOTY"/>
</dbReference>
<dbReference type="InterPro" id="IPR006690">
    <property type="entry name" value="OMPA-like_CS"/>
</dbReference>
<dbReference type="OrthoDB" id="9782229at2"/>
<dbReference type="Pfam" id="PF00691">
    <property type="entry name" value="OmpA"/>
    <property type="match status" value="1"/>
</dbReference>
<dbReference type="PANTHER" id="PTHR30329:SF21">
    <property type="entry name" value="LIPOPROTEIN YIAD-RELATED"/>
    <property type="match status" value="1"/>
</dbReference>
<dbReference type="PANTHER" id="PTHR30329">
    <property type="entry name" value="STATOR ELEMENT OF FLAGELLAR MOTOR COMPLEX"/>
    <property type="match status" value="1"/>
</dbReference>
<dbReference type="Pfam" id="PF13488">
    <property type="entry name" value="Gly-zipper_Omp"/>
    <property type="match status" value="1"/>
</dbReference>
<dbReference type="Proteomes" id="UP000308271">
    <property type="component" value="Unassembled WGS sequence"/>
</dbReference>
<dbReference type="InterPro" id="IPR050330">
    <property type="entry name" value="Bact_OuterMem_StrucFunc"/>
</dbReference>
<organism evidence="7 8">
    <name type="scientific">Chlorobaculum thiosulfatiphilum</name>
    <name type="common">Chlorobium limicola f.sp. thiosulfatophilum</name>
    <dbReference type="NCBI Taxonomy" id="115852"/>
    <lineage>
        <taxon>Bacteria</taxon>
        <taxon>Pseudomonadati</taxon>
        <taxon>Chlorobiota</taxon>
        <taxon>Chlorobiia</taxon>
        <taxon>Chlorobiales</taxon>
        <taxon>Chlorobiaceae</taxon>
        <taxon>Chlorobaculum</taxon>
    </lineage>
</organism>
<keyword evidence="3" id="KW-0998">Cell outer membrane</keyword>
<comment type="subcellular location">
    <subcellularLocation>
        <location evidence="1">Cell outer membrane</location>
    </subcellularLocation>
</comment>
<dbReference type="InterPro" id="IPR006665">
    <property type="entry name" value="OmpA-like"/>
</dbReference>
<keyword evidence="8" id="KW-1185">Reference proteome</keyword>
<dbReference type="InterPro" id="IPR006664">
    <property type="entry name" value="OMP_bac"/>
</dbReference>
<dbReference type="InterPro" id="IPR036737">
    <property type="entry name" value="OmpA-like_sf"/>
</dbReference>
<dbReference type="PROSITE" id="PS51257">
    <property type="entry name" value="PROKAR_LIPOPROTEIN"/>
    <property type="match status" value="1"/>
</dbReference>
<proteinExistence type="predicted"/>
<name>A0A5C4S2Z0_CHLTI</name>
<dbReference type="GO" id="GO:0009279">
    <property type="term" value="C:cell outer membrane"/>
    <property type="evidence" value="ECO:0007669"/>
    <property type="project" value="UniProtKB-SubCell"/>
</dbReference>
<dbReference type="PROSITE" id="PS01068">
    <property type="entry name" value="OMPA_1"/>
    <property type="match status" value="1"/>
</dbReference>
<reference evidence="7 8" key="1">
    <citation type="submission" date="2019-05" db="EMBL/GenBank/DDBJ databases">
        <title>Draft Whole-Genome sequence of the green sulfur bacterium Chlorobaculum thiosulfatiphilum DSM 249.</title>
        <authorList>
            <person name="Meyer T.E."/>
            <person name="Kyndt J.A."/>
        </authorList>
    </citation>
    <scope>NUCLEOTIDE SEQUENCE [LARGE SCALE GENOMIC DNA]</scope>
    <source>
        <strain evidence="7 8">DSM 249</strain>
    </source>
</reference>
<evidence type="ECO:0000256" key="3">
    <source>
        <dbReference type="ARBA" id="ARBA00023237"/>
    </source>
</evidence>
<dbReference type="PRINTS" id="PR01021">
    <property type="entry name" value="OMPADOMAIN"/>
</dbReference>
<comment type="caution">
    <text evidence="7">The sequence shown here is derived from an EMBL/GenBank/DDBJ whole genome shotgun (WGS) entry which is preliminary data.</text>
</comment>
<feature type="chain" id="PRO_5023122358" evidence="5">
    <location>
        <begin position="27"/>
        <end position="232"/>
    </location>
</feature>
<keyword evidence="5" id="KW-0732">Signal</keyword>
<evidence type="ECO:0000256" key="5">
    <source>
        <dbReference type="SAM" id="SignalP"/>
    </source>
</evidence>
<feature type="domain" description="OmpA-like" evidence="6">
    <location>
        <begin position="103"/>
        <end position="219"/>
    </location>
</feature>